<dbReference type="SUPFAM" id="SSF51905">
    <property type="entry name" value="FAD/NAD(P)-binding domain"/>
    <property type="match status" value="1"/>
</dbReference>
<dbReference type="GO" id="GO:0016709">
    <property type="term" value="F:oxidoreductase activity, acting on paired donors, with incorporation or reduction of molecular oxygen, NAD(P)H as one donor, and incorporation of one atom of oxygen"/>
    <property type="evidence" value="ECO:0007669"/>
    <property type="project" value="UniProtKB-ARBA"/>
</dbReference>
<dbReference type="InterPro" id="IPR036188">
    <property type="entry name" value="FAD/NAD-bd_sf"/>
</dbReference>
<dbReference type="AlphaFoldDB" id="A0A5S9P3X7"/>
<protein>
    <submittedName>
        <fullName evidence="6">6-methylpretetramide 4-monooxygenase</fullName>
        <ecNumber evidence="6">1.14.13.232</ecNumber>
    </submittedName>
</protein>
<feature type="domain" description="FAD-binding" evidence="5">
    <location>
        <begin position="2"/>
        <end position="335"/>
    </location>
</feature>
<dbReference type="Proteomes" id="UP000430146">
    <property type="component" value="Unassembled WGS sequence"/>
</dbReference>
<evidence type="ECO:0000259" key="5">
    <source>
        <dbReference type="Pfam" id="PF01494"/>
    </source>
</evidence>
<dbReference type="RefSeq" id="WP_159229394.1">
    <property type="nucleotide sequence ID" value="NZ_CACSIP010000006.1"/>
</dbReference>
<dbReference type="Gene3D" id="3.50.50.60">
    <property type="entry name" value="FAD/NAD(P)-binding domain"/>
    <property type="match status" value="1"/>
</dbReference>
<dbReference type="OrthoDB" id="8670884at2"/>
<dbReference type="Gene3D" id="3.40.30.120">
    <property type="match status" value="1"/>
</dbReference>
<keyword evidence="3" id="KW-0274">FAD</keyword>
<evidence type="ECO:0000313" key="6">
    <source>
        <dbReference type="EMBL" id="CAA0098064.1"/>
    </source>
</evidence>
<organism evidence="6 7">
    <name type="scientific">Mycolicibacterium vanbaalenii</name>
    <name type="common">Mycobacterium vanbaalenii</name>
    <dbReference type="NCBI Taxonomy" id="110539"/>
    <lineage>
        <taxon>Bacteria</taxon>
        <taxon>Bacillati</taxon>
        <taxon>Actinomycetota</taxon>
        <taxon>Actinomycetes</taxon>
        <taxon>Mycobacteriales</taxon>
        <taxon>Mycobacteriaceae</taxon>
        <taxon>Mycolicibacterium</taxon>
    </lineage>
</organism>
<keyword evidence="6" id="KW-0560">Oxidoreductase</keyword>
<keyword evidence="6" id="KW-0503">Monooxygenase</keyword>
<dbReference type="Pfam" id="PF01494">
    <property type="entry name" value="FAD_binding_3"/>
    <property type="match status" value="1"/>
</dbReference>
<dbReference type="InterPro" id="IPR050641">
    <property type="entry name" value="RIFMO-like"/>
</dbReference>
<accession>A0A5S9P3X7</accession>
<evidence type="ECO:0000256" key="4">
    <source>
        <dbReference type="SAM" id="MobiDB-lite"/>
    </source>
</evidence>
<feature type="region of interest" description="Disordered" evidence="4">
    <location>
        <begin position="386"/>
        <end position="411"/>
    </location>
</feature>
<dbReference type="PANTHER" id="PTHR43004">
    <property type="entry name" value="TRK SYSTEM POTASSIUM UPTAKE PROTEIN"/>
    <property type="match status" value="1"/>
</dbReference>
<evidence type="ECO:0000256" key="2">
    <source>
        <dbReference type="ARBA" id="ARBA00022630"/>
    </source>
</evidence>
<proteinExistence type="predicted"/>
<reference evidence="6 7" key="1">
    <citation type="submission" date="2019-11" db="EMBL/GenBank/DDBJ databases">
        <authorList>
            <person name="Holert J."/>
        </authorList>
    </citation>
    <scope>NUCLEOTIDE SEQUENCE [LARGE SCALE GENOMIC DNA]</scope>
    <source>
        <strain evidence="6">BC8_1</strain>
    </source>
</reference>
<dbReference type="Gene3D" id="3.30.70.2450">
    <property type="match status" value="1"/>
</dbReference>
<keyword evidence="2" id="KW-0285">Flavoprotein</keyword>
<feature type="compositionally biased region" description="Basic and acidic residues" evidence="4">
    <location>
        <begin position="401"/>
        <end position="411"/>
    </location>
</feature>
<evidence type="ECO:0000256" key="3">
    <source>
        <dbReference type="ARBA" id="ARBA00022827"/>
    </source>
</evidence>
<sequence>MRTDVVIVGAGPTGLTLACALRSAGIAVRVLDQAPQATLTSRALGLQPRGVEVLDRLGALDTVHARGLPIRRVTITVEGRDLASFPVGLSTRLGGPRALMISQADIESALRGRLTTLGTAVEWGRRVRGVSPSPGGATVHLEDGSDVDASWVVGADGAHSVIRTSVGVGFPGVPIIERFLLADVRADLDLPRDGVQTWMRRNRMLAAFPLPGGDLWRLMALAPDGLENPAEHQIVEFLTGLLADESGGTVRSAEWTSAFRIHRRLADTYRRGRVLLAGDAAHIHSPFGGQGMNTGMGDAENLAFKLALVISGRADDRLLETYAAERRPVAEDVLASTSGMTRIMLGHSHLARLLRDRIVVPLLNRPRVQQLLTDKSSQLQVSYRRGPLGSGRGGLRPGCRPGDRVRDRECETSDGNPVRLYQVLGPGWAILGDGALADVARARLGDVASLQGRKDTLLIRPDGHLAWRGTGRAALEAWLDAALGEQVRMR</sequence>
<dbReference type="PROSITE" id="PS51257">
    <property type="entry name" value="PROKAR_LIPOPROTEIN"/>
    <property type="match status" value="1"/>
</dbReference>
<comment type="cofactor">
    <cofactor evidence="1">
        <name>FAD</name>
        <dbReference type="ChEBI" id="CHEBI:57692"/>
    </cofactor>
</comment>
<dbReference type="EC" id="1.14.13.232" evidence="6"/>
<dbReference type="PRINTS" id="PR00420">
    <property type="entry name" value="RNGMNOXGNASE"/>
</dbReference>
<evidence type="ECO:0000256" key="1">
    <source>
        <dbReference type="ARBA" id="ARBA00001974"/>
    </source>
</evidence>
<keyword evidence="7" id="KW-1185">Reference proteome</keyword>
<dbReference type="PANTHER" id="PTHR43004:SF19">
    <property type="entry name" value="BINDING MONOOXYGENASE, PUTATIVE (JCVI)-RELATED"/>
    <property type="match status" value="1"/>
</dbReference>
<evidence type="ECO:0000313" key="7">
    <source>
        <dbReference type="Proteomes" id="UP000430146"/>
    </source>
</evidence>
<name>A0A5S9P3X7_MYCVN</name>
<dbReference type="InterPro" id="IPR002938">
    <property type="entry name" value="FAD-bd"/>
</dbReference>
<gene>
    <name evidence="6" type="primary">oxyL_2</name>
    <name evidence="6" type="ORF">AELLOGFF_03068</name>
</gene>
<dbReference type="GO" id="GO:0071949">
    <property type="term" value="F:FAD binding"/>
    <property type="evidence" value="ECO:0007669"/>
    <property type="project" value="InterPro"/>
</dbReference>
<dbReference type="EMBL" id="CACSIP010000006">
    <property type="protein sequence ID" value="CAA0098064.1"/>
    <property type="molecule type" value="Genomic_DNA"/>
</dbReference>